<dbReference type="PROSITE" id="PS51712">
    <property type="entry name" value="G_ENGA"/>
    <property type="match status" value="2"/>
</dbReference>
<dbReference type="GO" id="GO:0043022">
    <property type="term" value="F:ribosome binding"/>
    <property type="evidence" value="ECO:0007669"/>
    <property type="project" value="TreeGrafter"/>
</dbReference>
<organism evidence="13 14">
    <name type="scientific">Streptomyces armeniacus</name>
    <dbReference type="NCBI Taxonomy" id="83291"/>
    <lineage>
        <taxon>Bacteria</taxon>
        <taxon>Bacillati</taxon>
        <taxon>Actinomycetota</taxon>
        <taxon>Actinomycetes</taxon>
        <taxon>Kitasatosporales</taxon>
        <taxon>Streptomycetaceae</taxon>
        <taxon>Streptomyces</taxon>
    </lineage>
</organism>
<keyword evidence="14" id="KW-1185">Reference proteome</keyword>
<feature type="binding site" evidence="9">
    <location>
        <begin position="166"/>
        <end position="169"/>
    </location>
    <ligand>
        <name>GTP</name>
        <dbReference type="ChEBI" id="CHEBI:37565"/>
        <label>1</label>
    </ligand>
</feature>
<evidence type="ECO:0000256" key="8">
    <source>
        <dbReference type="ARBA" id="ARBA00053470"/>
    </source>
</evidence>
<dbReference type="NCBIfam" id="TIGR03594">
    <property type="entry name" value="GTPase_EngA"/>
    <property type="match status" value="1"/>
</dbReference>
<feature type="domain" description="EngA-type G" evidence="12">
    <location>
        <begin position="226"/>
        <end position="399"/>
    </location>
</feature>
<feature type="binding site" evidence="9">
    <location>
        <begin position="344"/>
        <end position="347"/>
    </location>
    <ligand>
        <name>GTP</name>
        <dbReference type="ChEBI" id="CHEBI:37565"/>
        <label>2</label>
    </ligand>
</feature>
<dbReference type="RefSeq" id="WP_208885143.1">
    <property type="nucleotide sequence ID" value="NZ_CP031320.1"/>
</dbReference>
<dbReference type="PANTHER" id="PTHR43834">
    <property type="entry name" value="GTPASE DER"/>
    <property type="match status" value="1"/>
</dbReference>
<evidence type="ECO:0000313" key="13">
    <source>
        <dbReference type="EMBL" id="AXK37637.1"/>
    </source>
</evidence>
<evidence type="ECO:0000256" key="4">
    <source>
        <dbReference type="ARBA" id="ARBA00022737"/>
    </source>
</evidence>
<evidence type="ECO:0000256" key="7">
    <source>
        <dbReference type="ARBA" id="ARBA00032345"/>
    </source>
</evidence>
<dbReference type="Pfam" id="PF01926">
    <property type="entry name" value="MMR_HSR1"/>
    <property type="match status" value="2"/>
</dbReference>
<dbReference type="PANTHER" id="PTHR43834:SF6">
    <property type="entry name" value="GTPASE DER"/>
    <property type="match status" value="1"/>
</dbReference>
<dbReference type="InterPro" id="IPR015946">
    <property type="entry name" value="KH_dom-like_a/b"/>
</dbReference>
<sequence>MNDQTQSGDGHEHGELGDAEYAEFMELAAEEGFDAEEVEGALGEAGHGPLPVLAVIGRPNVGKSTLVNRILGRREAVVEDRPGVTRDRVTYEAEWAGRRFKVVDTGGWEQDVLGIDASVAAQAEFAIEAADAVVFVVDAKVGATDTDEAVVKLLRRSGKPVVLCANKVDGPSGEADAAYLWSLGLGEPQPVSALHGRGTGDMLDEVLRVMPDAPAETFGAVLGGPRRVALIGRPNVGKSSLLNKVAREDRVVVHEIAGTTRDPVDELIDLGGKTWKFVDTAGIRRRVHLQEGADYYASLRTAAALEKAEVAVVLIDVTEPISVQDLRIISMAVDAGRALVLAYNKWDTLDEERRYYLEREIERDLVQVQWAPRVNVSARTGRHMEKLVPAIETALEGWETRVPTGRLNAFLGEIVASHPHPVRGGKQPRILFGTQAGTKPPRFVLFASGFLEAGYRRFIERRLREQFGFEGTPVHLSVRVREKRGRKK</sequence>
<evidence type="ECO:0000259" key="12">
    <source>
        <dbReference type="PROSITE" id="PS51712"/>
    </source>
</evidence>
<dbReference type="InterPro" id="IPR006073">
    <property type="entry name" value="GTP-bd"/>
</dbReference>
<dbReference type="CDD" id="cd01894">
    <property type="entry name" value="EngA1"/>
    <property type="match status" value="1"/>
</dbReference>
<feature type="binding site" evidence="9">
    <location>
        <begin position="279"/>
        <end position="283"/>
    </location>
    <ligand>
        <name>GTP</name>
        <dbReference type="ChEBI" id="CHEBI:37565"/>
        <label>2</label>
    </ligand>
</feature>
<evidence type="ECO:0000256" key="2">
    <source>
        <dbReference type="ARBA" id="ARBA00020953"/>
    </source>
</evidence>
<dbReference type="NCBIfam" id="TIGR00231">
    <property type="entry name" value="small_GTP"/>
    <property type="match status" value="2"/>
</dbReference>
<dbReference type="InterPro" id="IPR016484">
    <property type="entry name" value="GTPase_Der"/>
</dbReference>
<name>A0A345Y171_9ACTN</name>
<keyword evidence="4 11" id="KW-0677">Repeat</keyword>
<dbReference type="FunFam" id="3.30.300.20:FF:000004">
    <property type="entry name" value="GTPase Der"/>
    <property type="match status" value="1"/>
</dbReference>
<comment type="similarity">
    <text evidence="1 9 10 11">Belongs to the TRAFAC class TrmE-Era-EngA-EngB-Septin-like GTPase superfamily. EngA (Der) GTPase family.</text>
</comment>
<dbReference type="Gene3D" id="3.40.50.300">
    <property type="entry name" value="P-loop containing nucleotide triphosphate hydrolases"/>
    <property type="match status" value="2"/>
</dbReference>
<evidence type="ECO:0000256" key="10">
    <source>
        <dbReference type="PROSITE-ProRule" id="PRU01049"/>
    </source>
</evidence>
<feature type="binding site" evidence="9">
    <location>
        <begin position="104"/>
        <end position="108"/>
    </location>
    <ligand>
        <name>GTP</name>
        <dbReference type="ChEBI" id="CHEBI:37565"/>
        <label>1</label>
    </ligand>
</feature>
<dbReference type="InterPro" id="IPR005225">
    <property type="entry name" value="Small_GTP-bd"/>
</dbReference>
<proteinExistence type="inferred from homology"/>
<evidence type="ECO:0000256" key="6">
    <source>
        <dbReference type="ARBA" id="ARBA00023134"/>
    </source>
</evidence>
<evidence type="ECO:0000256" key="11">
    <source>
        <dbReference type="RuleBase" id="RU004481"/>
    </source>
</evidence>
<comment type="subunit">
    <text evidence="9">Associates with the 50S ribosomal subunit.</text>
</comment>
<dbReference type="KEGG" id="sarm:DVA86_25680"/>
<dbReference type="InterPro" id="IPR027417">
    <property type="entry name" value="P-loop_NTPase"/>
</dbReference>
<protein>
    <recommendedName>
        <fullName evidence="2 9">GTPase Der</fullName>
    </recommendedName>
    <alternativeName>
        <fullName evidence="7 9">GTP-binding protein EngA</fullName>
    </alternativeName>
</protein>
<keyword evidence="6 9" id="KW-0342">GTP-binding</keyword>
<reference evidence="13 14" key="1">
    <citation type="submission" date="2018-07" db="EMBL/GenBank/DDBJ databases">
        <title>Draft genome of the type strain Streptomyces armeniacus ATCC 15676.</title>
        <authorList>
            <person name="Labana P."/>
            <person name="Gosse J.T."/>
            <person name="Boddy C.N."/>
        </authorList>
    </citation>
    <scope>NUCLEOTIDE SEQUENCE [LARGE SCALE GENOMIC DNA]</scope>
    <source>
        <strain evidence="13 14">ATCC 15676</strain>
    </source>
</reference>
<dbReference type="PRINTS" id="PR00326">
    <property type="entry name" value="GTP1OBG"/>
</dbReference>
<keyword evidence="5 9" id="KW-0547">Nucleotide-binding</keyword>
<dbReference type="FunFam" id="3.40.50.300:FF:000057">
    <property type="entry name" value="GTPase Der"/>
    <property type="match status" value="1"/>
</dbReference>
<dbReference type="CDD" id="cd01895">
    <property type="entry name" value="EngA2"/>
    <property type="match status" value="1"/>
</dbReference>
<dbReference type="PIRSF" id="PIRSF006485">
    <property type="entry name" value="GTP-binding_EngA"/>
    <property type="match status" value="1"/>
</dbReference>
<keyword evidence="3 9" id="KW-0690">Ribosome biogenesis</keyword>
<dbReference type="Gene3D" id="3.30.300.20">
    <property type="match status" value="1"/>
</dbReference>
<gene>
    <name evidence="9" type="primary">der</name>
    <name evidence="13" type="ORF">DVA86_25680</name>
</gene>
<accession>A0A345Y171</accession>
<feature type="domain" description="EngA-type G" evidence="12">
    <location>
        <begin position="51"/>
        <end position="214"/>
    </location>
</feature>
<dbReference type="Proteomes" id="UP000254425">
    <property type="component" value="Chromosome"/>
</dbReference>
<dbReference type="GO" id="GO:0042254">
    <property type="term" value="P:ribosome biogenesis"/>
    <property type="evidence" value="ECO:0007669"/>
    <property type="project" value="UniProtKB-KW"/>
</dbReference>
<dbReference type="InterPro" id="IPR003593">
    <property type="entry name" value="AAA+_ATPase"/>
</dbReference>
<feature type="binding site" evidence="9">
    <location>
        <begin position="57"/>
        <end position="64"/>
    </location>
    <ligand>
        <name>GTP</name>
        <dbReference type="ChEBI" id="CHEBI:37565"/>
        <label>1</label>
    </ligand>
</feature>
<dbReference type="AlphaFoldDB" id="A0A345Y171"/>
<dbReference type="InterPro" id="IPR032859">
    <property type="entry name" value="KH_dom-like"/>
</dbReference>
<dbReference type="SMART" id="SM00382">
    <property type="entry name" value="AAA"/>
    <property type="match status" value="2"/>
</dbReference>
<comment type="function">
    <text evidence="8 9 11">GTPase that plays an essential role in the late steps of ribosome biogenesis.</text>
</comment>
<dbReference type="NCBIfam" id="NF002828">
    <property type="entry name" value="PRK03003.1"/>
    <property type="match status" value="1"/>
</dbReference>
<evidence type="ECO:0000256" key="9">
    <source>
        <dbReference type="HAMAP-Rule" id="MF_00195"/>
    </source>
</evidence>
<dbReference type="SUPFAM" id="SSF52540">
    <property type="entry name" value="P-loop containing nucleoside triphosphate hydrolases"/>
    <property type="match status" value="2"/>
</dbReference>
<dbReference type="HAMAP" id="MF_00195">
    <property type="entry name" value="GTPase_Der"/>
    <property type="match status" value="1"/>
</dbReference>
<evidence type="ECO:0000256" key="1">
    <source>
        <dbReference type="ARBA" id="ARBA00008279"/>
    </source>
</evidence>
<evidence type="ECO:0000256" key="3">
    <source>
        <dbReference type="ARBA" id="ARBA00022517"/>
    </source>
</evidence>
<dbReference type="EMBL" id="CP031320">
    <property type="protein sequence ID" value="AXK37637.1"/>
    <property type="molecule type" value="Genomic_DNA"/>
</dbReference>
<dbReference type="Pfam" id="PF14714">
    <property type="entry name" value="KH_dom-like"/>
    <property type="match status" value="1"/>
</dbReference>
<evidence type="ECO:0000313" key="14">
    <source>
        <dbReference type="Proteomes" id="UP000254425"/>
    </source>
</evidence>
<dbReference type="GO" id="GO:0005525">
    <property type="term" value="F:GTP binding"/>
    <property type="evidence" value="ECO:0007669"/>
    <property type="project" value="UniProtKB-UniRule"/>
</dbReference>
<feature type="binding site" evidence="9">
    <location>
        <begin position="232"/>
        <end position="239"/>
    </location>
    <ligand>
        <name>GTP</name>
        <dbReference type="ChEBI" id="CHEBI:37565"/>
        <label>2</label>
    </ligand>
</feature>
<dbReference type="FunFam" id="3.40.50.300:FF:000040">
    <property type="entry name" value="GTPase Der"/>
    <property type="match status" value="1"/>
</dbReference>
<evidence type="ECO:0000256" key="5">
    <source>
        <dbReference type="ARBA" id="ARBA00022741"/>
    </source>
</evidence>
<dbReference type="InterPro" id="IPR031166">
    <property type="entry name" value="G_ENGA"/>
</dbReference>